<protein>
    <recommendedName>
        <fullName evidence="3">DUF3703 domain-containing protein</fullName>
    </recommendedName>
</protein>
<accession>A0A167GNB0</accession>
<dbReference type="OrthoDB" id="9799416at2"/>
<comment type="caution">
    <text evidence="1">The sequence shown here is derived from an EMBL/GenBank/DDBJ whole genome shotgun (WGS) entry which is preliminary data.</text>
</comment>
<evidence type="ECO:0008006" key="3">
    <source>
        <dbReference type="Google" id="ProtNLM"/>
    </source>
</evidence>
<dbReference type="PATRIC" id="fig|1365253.3.peg.869"/>
<dbReference type="AlphaFoldDB" id="A0A167GNB0"/>
<evidence type="ECO:0000313" key="2">
    <source>
        <dbReference type="Proteomes" id="UP000076587"/>
    </source>
</evidence>
<dbReference type="Pfam" id="PF12487">
    <property type="entry name" value="DUF3703"/>
    <property type="match status" value="1"/>
</dbReference>
<proteinExistence type="predicted"/>
<evidence type="ECO:0000313" key="1">
    <source>
        <dbReference type="EMBL" id="KZN55843.1"/>
    </source>
</evidence>
<reference evidence="1 2" key="1">
    <citation type="submission" date="2013-07" db="EMBL/GenBank/DDBJ databases">
        <title>Comparative Genomic and Metabolomic Analysis of Twelve Strains of Pseudoalteromonas luteoviolacea.</title>
        <authorList>
            <person name="Vynne N.G."/>
            <person name="Mansson M."/>
            <person name="Gram L."/>
        </authorList>
    </citation>
    <scope>NUCLEOTIDE SEQUENCE [LARGE SCALE GENOMIC DNA]</scope>
    <source>
        <strain evidence="1 2">NCIMB 1942</strain>
    </source>
</reference>
<gene>
    <name evidence="1" type="ORF">N482_05035</name>
</gene>
<organism evidence="1 2">
    <name type="scientific">Pseudoalteromonas luteoviolacea NCIMB 1942</name>
    <dbReference type="NCBI Taxonomy" id="1365253"/>
    <lineage>
        <taxon>Bacteria</taxon>
        <taxon>Pseudomonadati</taxon>
        <taxon>Pseudomonadota</taxon>
        <taxon>Gammaproteobacteria</taxon>
        <taxon>Alteromonadales</taxon>
        <taxon>Pseudoalteromonadaceae</taxon>
        <taxon>Pseudoalteromonas</taxon>
    </lineage>
</organism>
<dbReference type="InterPro" id="IPR022172">
    <property type="entry name" value="DUF3703"/>
</dbReference>
<dbReference type="EMBL" id="AUXT01000046">
    <property type="protein sequence ID" value="KZN55843.1"/>
    <property type="molecule type" value="Genomic_DNA"/>
</dbReference>
<dbReference type="RefSeq" id="WP_063375835.1">
    <property type="nucleotide sequence ID" value="NZ_AUXT01000046.1"/>
</dbReference>
<name>A0A167GNB0_9GAMM</name>
<sequence>MKSTLKTAYDFEMDKAKMKYAQGRFEACFKHLERAHILGQKFTFAHTMSHYWMLKVGLKIYDRKEVLGQLIRIVAAIVFSKVWVPKGNTGGSNVSAIMSLPIPDDLREYLDD</sequence>
<dbReference type="Proteomes" id="UP000076587">
    <property type="component" value="Unassembled WGS sequence"/>
</dbReference>